<dbReference type="InterPro" id="IPR017795">
    <property type="entry name" value="ABBA_NscD-like"/>
</dbReference>
<sequence length="217" mass="24023">MLLDNTEGPIQLAQRCHAPTEQPAVEIVAIDCVNAADSRVKVYIRSKNTTFGSMMDVVSLCGRLPFLTDTVMSSLKELWVAVFGSGAEDDAGALSRPLPTIHHRISRIILPRAEPDAPLPKPKVYLPDRHYAREDDQVARGSSGFLERRGKSSANGVTYYEGVKSLYKHRRLEDGLGFHTYMTCAVKHGSVAISTYLNPELYHPSRFKCTGPRSSHP</sequence>
<dbReference type="PANTHER" id="PTHR40627">
    <property type="entry name" value="INDOLE PRENYLTRANSFERASE TDIB-RELATED"/>
    <property type="match status" value="1"/>
</dbReference>
<keyword evidence="2 3" id="KW-0808">Transferase</keyword>
<proteinExistence type="inferred from homology"/>
<name>T0MAT5_COLGC</name>
<dbReference type="AlphaFoldDB" id="T0MAT5"/>
<dbReference type="HOGENOM" id="CLU_1272185_0_0_1"/>
<dbReference type="EMBL" id="AMYD01000377">
    <property type="protein sequence ID" value="EQB58005.1"/>
    <property type="molecule type" value="Genomic_DNA"/>
</dbReference>
<evidence type="ECO:0000313" key="3">
    <source>
        <dbReference type="EMBL" id="EQB58005.1"/>
    </source>
</evidence>
<protein>
    <submittedName>
        <fullName evidence="3">Aromatic prenyltransferase</fullName>
    </submittedName>
</protein>
<dbReference type="OrthoDB" id="3354387at2759"/>
<reference evidence="4" key="1">
    <citation type="journal article" date="2013" name="Mol. Plant Microbe Interact.">
        <title>Global aspects of pacC regulation of pathogenicity genes in Colletotrichum gloeosporioides as revealed by transcriptome analysis.</title>
        <authorList>
            <person name="Alkan N."/>
            <person name="Meng X."/>
            <person name="Friedlander G."/>
            <person name="Reuveni E."/>
            <person name="Sukno S."/>
            <person name="Sherman A."/>
            <person name="Thon M."/>
            <person name="Fluhr R."/>
            <person name="Prusky D."/>
        </authorList>
    </citation>
    <scope>NUCLEOTIDE SEQUENCE [LARGE SCALE GENOMIC DNA]</scope>
    <source>
        <strain evidence="4">Cg-14</strain>
    </source>
</reference>
<comment type="similarity">
    <text evidence="1">Belongs to the tryptophan dimethylallyltransferase family.</text>
</comment>
<dbReference type="Pfam" id="PF11991">
    <property type="entry name" value="Trp_DMAT"/>
    <property type="match status" value="1"/>
</dbReference>
<dbReference type="Proteomes" id="UP000015530">
    <property type="component" value="Unassembled WGS sequence"/>
</dbReference>
<evidence type="ECO:0000256" key="2">
    <source>
        <dbReference type="ARBA" id="ARBA00022679"/>
    </source>
</evidence>
<dbReference type="GO" id="GO:0016765">
    <property type="term" value="F:transferase activity, transferring alkyl or aryl (other than methyl) groups"/>
    <property type="evidence" value="ECO:0007669"/>
    <property type="project" value="InterPro"/>
</dbReference>
<organism evidence="3 4">
    <name type="scientific">Colletotrichum gloeosporioides (strain Cg-14)</name>
    <name type="common">Anthracnose fungus</name>
    <name type="synonym">Glomerella cingulata</name>
    <dbReference type="NCBI Taxonomy" id="1237896"/>
    <lineage>
        <taxon>Eukaryota</taxon>
        <taxon>Fungi</taxon>
        <taxon>Dikarya</taxon>
        <taxon>Ascomycota</taxon>
        <taxon>Pezizomycotina</taxon>
        <taxon>Sordariomycetes</taxon>
        <taxon>Hypocreomycetidae</taxon>
        <taxon>Glomerellales</taxon>
        <taxon>Glomerellaceae</taxon>
        <taxon>Colletotrichum</taxon>
        <taxon>Colletotrichum gloeosporioides species complex</taxon>
    </lineage>
</organism>
<evidence type="ECO:0000313" key="4">
    <source>
        <dbReference type="Proteomes" id="UP000015530"/>
    </source>
</evidence>
<dbReference type="GO" id="GO:0009820">
    <property type="term" value="P:alkaloid metabolic process"/>
    <property type="evidence" value="ECO:0007669"/>
    <property type="project" value="InterPro"/>
</dbReference>
<gene>
    <name evidence="3" type="ORF">CGLO_01786</name>
</gene>
<evidence type="ECO:0000256" key="1">
    <source>
        <dbReference type="ARBA" id="ARBA00010209"/>
    </source>
</evidence>
<dbReference type="PANTHER" id="PTHR40627:SF4">
    <property type="entry name" value="PRENYLTRANSFERASE ASQH1-RELATED"/>
    <property type="match status" value="1"/>
</dbReference>
<accession>T0MAT5</accession>
<comment type="caution">
    <text evidence="3">The sequence shown here is derived from an EMBL/GenBank/DDBJ whole genome shotgun (WGS) entry which is preliminary data.</text>
</comment>